<comment type="caution">
    <text evidence="2">The sequence shown here is derived from an EMBL/GenBank/DDBJ whole genome shotgun (WGS) entry which is preliminary data.</text>
</comment>
<keyword evidence="1" id="KW-1133">Transmembrane helix</keyword>
<feature type="transmembrane region" description="Helical" evidence="1">
    <location>
        <begin position="86"/>
        <end position="104"/>
    </location>
</feature>
<accession>A0A939T131</accession>
<gene>
    <name evidence="2" type="ORF">J4573_06055</name>
</gene>
<name>A0A939T131_9ACTN</name>
<protein>
    <submittedName>
        <fullName evidence="2">Uncharacterized protein</fullName>
    </submittedName>
</protein>
<sequence length="170" mass="17932">MHATLFVVAVVVIAVGFGFSYWAYQSRENRGMTIAASAPLALVGAVVAVAAYDGDLAGRLQLAAFYVGGAGMAVSFFRWRLHGDKVGAVVALGGFGLWIVNVIVLSVLDSQGKNNGPGFPKPTLAIAAVWFGWSALGGLAVAINWATRSRAAKRPNDLNKPNETDRRKTV</sequence>
<keyword evidence="3" id="KW-1185">Reference proteome</keyword>
<dbReference type="RefSeq" id="WP_208254233.1">
    <property type="nucleotide sequence ID" value="NZ_JAGEOJ010000002.1"/>
</dbReference>
<evidence type="ECO:0000313" key="3">
    <source>
        <dbReference type="Proteomes" id="UP000669179"/>
    </source>
</evidence>
<keyword evidence="1" id="KW-0472">Membrane</keyword>
<feature type="transmembrane region" description="Helical" evidence="1">
    <location>
        <begin position="31"/>
        <end position="52"/>
    </location>
</feature>
<dbReference type="Proteomes" id="UP000669179">
    <property type="component" value="Unassembled WGS sequence"/>
</dbReference>
<proteinExistence type="predicted"/>
<feature type="transmembrane region" description="Helical" evidence="1">
    <location>
        <begin position="6"/>
        <end position="24"/>
    </location>
</feature>
<evidence type="ECO:0000313" key="2">
    <source>
        <dbReference type="EMBL" id="MBO2446646.1"/>
    </source>
</evidence>
<keyword evidence="1" id="KW-0812">Transmembrane</keyword>
<reference evidence="2" key="1">
    <citation type="submission" date="2021-03" db="EMBL/GenBank/DDBJ databases">
        <authorList>
            <person name="Kanchanasin P."/>
            <person name="Saeng-In P."/>
            <person name="Phongsopitanun W."/>
            <person name="Yuki M."/>
            <person name="Kudo T."/>
            <person name="Ohkuma M."/>
            <person name="Tanasupawat S."/>
        </authorList>
    </citation>
    <scope>NUCLEOTIDE SEQUENCE</scope>
    <source>
        <strain evidence="2">GKU 128</strain>
    </source>
</reference>
<dbReference type="AlphaFoldDB" id="A0A939T131"/>
<dbReference type="EMBL" id="JAGEOJ010000002">
    <property type="protein sequence ID" value="MBO2446646.1"/>
    <property type="molecule type" value="Genomic_DNA"/>
</dbReference>
<feature type="transmembrane region" description="Helical" evidence="1">
    <location>
        <begin position="124"/>
        <end position="146"/>
    </location>
</feature>
<evidence type="ECO:0000256" key="1">
    <source>
        <dbReference type="SAM" id="Phobius"/>
    </source>
</evidence>
<organism evidence="2 3">
    <name type="scientific">Actinomadura barringtoniae</name>
    <dbReference type="NCBI Taxonomy" id="1427535"/>
    <lineage>
        <taxon>Bacteria</taxon>
        <taxon>Bacillati</taxon>
        <taxon>Actinomycetota</taxon>
        <taxon>Actinomycetes</taxon>
        <taxon>Streptosporangiales</taxon>
        <taxon>Thermomonosporaceae</taxon>
        <taxon>Actinomadura</taxon>
    </lineage>
</organism>
<feature type="transmembrane region" description="Helical" evidence="1">
    <location>
        <begin position="58"/>
        <end position="79"/>
    </location>
</feature>